<dbReference type="SUPFAM" id="SSF51735">
    <property type="entry name" value="NAD(P)-binding Rossmann-fold domains"/>
    <property type="match status" value="1"/>
</dbReference>
<dbReference type="Proteomes" id="UP000641206">
    <property type="component" value="Unassembled WGS sequence"/>
</dbReference>
<dbReference type="Gene3D" id="3.40.50.720">
    <property type="entry name" value="NAD(P)-binding Rossmann-like Domain"/>
    <property type="match status" value="1"/>
</dbReference>
<dbReference type="InterPro" id="IPR001509">
    <property type="entry name" value="Epimerase_deHydtase"/>
</dbReference>
<name>A0ABQ2NU55_9BACI</name>
<sequence length="317" mass="36270">MKVIVIGGQGHIGSYLVPKLVKTGYEVTVISRGKSRPYVEDNAWNKVEHLLLDRDQEEKFAHKVASLNGDIIIDLINFSLNETEKMVQALKETKLSHYLFCSSIWAHGRAEMLPADPNSLKHPLDDYGIQKYESEKYLKEEYLNNGFPATVIMPGQISGPGWTIINPLGNLNNNVFQQIADGEEICLPNLGMETLHHVHANDVAQMFVNAITHRNQALGESFHAVAEESMTLYGYATRMFQFFGQEPNIKFLPWEKWCEYVKNEDDIDKTYYHIARSGQYSIDNAKKLIDYSPKYSTQEVVEESMKNYIERNVITIE</sequence>
<dbReference type="EMBL" id="BMLW01000005">
    <property type="protein sequence ID" value="GGP10589.1"/>
    <property type="molecule type" value="Genomic_DNA"/>
</dbReference>
<dbReference type="Pfam" id="PF01370">
    <property type="entry name" value="Epimerase"/>
    <property type="match status" value="1"/>
</dbReference>
<dbReference type="InterPro" id="IPR050177">
    <property type="entry name" value="Lipid_A_modif_metabolic_enz"/>
</dbReference>
<keyword evidence="3" id="KW-1185">Reference proteome</keyword>
<evidence type="ECO:0000259" key="1">
    <source>
        <dbReference type="Pfam" id="PF01370"/>
    </source>
</evidence>
<gene>
    <name evidence="2" type="ORF">GCM10011346_19320</name>
</gene>
<proteinExistence type="predicted"/>
<dbReference type="RefSeq" id="WP_188734234.1">
    <property type="nucleotide sequence ID" value="NZ_BMLW01000005.1"/>
</dbReference>
<organism evidence="2 3">
    <name type="scientific">Oceanobacillus neutriphilus</name>
    <dbReference type="NCBI Taxonomy" id="531815"/>
    <lineage>
        <taxon>Bacteria</taxon>
        <taxon>Bacillati</taxon>
        <taxon>Bacillota</taxon>
        <taxon>Bacilli</taxon>
        <taxon>Bacillales</taxon>
        <taxon>Bacillaceae</taxon>
        <taxon>Oceanobacillus</taxon>
    </lineage>
</organism>
<evidence type="ECO:0000313" key="2">
    <source>
        <dbReference type="EMBL" id="GGP10589.1"/>
    </source>
</evidence>
<protein>
    <recommendedName>
        <fullName evidence="1">NAD-dependent epimerase/dehydratase domain-containing protein</fullName>
    </recommendedName>
</protein>
<evidence type="ECO:0000313" key="3">
    <source>
        <dbReference type="Proteomes" id="UP000641206"/>
    </source>
</evidence>
<dbReference type="InterPro" id="IPR036291">
    <property type="entry name" value="NAD(P)-bd_dom_sf"/>
</dbReference>
<comment type="caution">
    <text evidence="2">The sequence shown here is derived from an EMBL/GenBank/DDBJ whole genome shotgun (WGS) entry which is preliminary data.</text>
</comment>
<feature type="domain" description="NAD-dependent epimerase/dehydratase" evidence="1">
    <location>
        <begin position="3"/>
        <end position="216"/>
    </location>
</feature>
<reference evidence="3" key="1">
    <citation type="journal article" date="2019" name="Int. J. Syst. Evol. Microbiol.">
        <title>The Global Catalogue of Microorganisms (GCM) 10K type strain sequencing project: providing services to taxonomists for standard genome sequencing and annotation.</title>
        <authorList>
            <consortium name="The Broad Institute Genomics Platform"/>
            <consortium name="The Broad Institute Genome Sequencing Center for Infectious Disease"/>
            <person name="Wu L."/>
            <person name="Ma J."/>
        </authorList>
    </citation>
    <scope>NUCLEOTIDE SEQUENCE [LARGE SCALE GENOMIC DNA]</scope>
    <source>
        <strain evidence="3">CGMCC 1.7693</strain>
    </source>
</reference>
<accession>A0ABQ2NU55</accession>
<dbReference type="PANTHER" id="PTHR43245">
    <property type="entry name" value="BIFUNCTIONAL POLYMYXIN RESISTANCE PROTEIN ARNA"/>
    <property type="match status" value="1"/>
</dbReference>